<reference evidence="10 11" key="2">
    <citation type="submission" date="2019-10" db="EMBL/GenBank/DDBJ databases">
        <title>Genome Sequences from Six Type Strain Members of the Archaeal Family Sulfolobaceae: Acidianus ambivalens, Acidianus infernus, Metallosphaera prunae, Stygiolobus azoricus, Sulfolobus metallicus, and Sulfurisphaera ohwakuensis.</title>
        <authorList>
            <person name="Counts J.A."/>
            <person name="Kelly R.M."/>
        </authorList>
    </citation>
    <scope>NUCLEOTIDE SEQUENCE [LARGE SCALE GENOMIC DNA]</scope>
    <source>
        <strain evidence="10 11">LEI 10</strain>
    </source>
</reference>
<dbReference type="GO" id="GO:0006874">
    <property type="term" value="P:intracellular calcium ion homeostasis"/>
    <property type="evidence" value="ECO:0007669"/>
    <property type="project" value="TreeGrafter"/>
</dbReference>
<dbReference type="EMBL" id="CP045482">
    <property type="protein sequence ID" value="QGR21017.1"/>
    <property type="molecule type" value="Genomic_DNA"/>
</dbReference>
<proteinExistence type="predicted"/>
<dbReference type="GO" id="GO:0016020">
    <property type="term" value="C:membrane"/>
    <property type="evidence" value="ECO:0007669"/>
    <property type="project" value="InterPro"/>
</dbReference>
<dbReference type="Proteomes" id="UP000426328">
    <property type="component" value="Chromosome"/>
</dbReference>
<dbReference type="EMBL" id="WHYS01000001">
    <property type="protein sequence ID" value="MQL55484.1"/>
    <property type="molecule type" value="Genomic_DNA"/>
</dbReference>
<keyword evidence="5" id="KW-0406">Ion transport</keyword>
<feature type="transmembrane region" description="Helical" evidence="7">
    <location>
        <begin position="289"/>
        <end position="305"/>
    </location>
</feature>
<evidence type="ECO:0000313" key="12">
    <source>
        <dbReference type="Proteomes" id="UP000474054"/>
    </source>
</evidence>
<keyword evidence="3 7" id="KW-0812">Transmembrane</keyword>
<dbReference type="Proteomes" id="UP000474054">
    <property type="component" value="Unassembled WGS sequence"/>
</dbReference>
<keyword evidence="4 7" id="KW-1133">Transmembrane helix</keyword>
<comment type="subcellular location">
    <subcellularLocation>
        <location evidence="1">Endomembrane system</location>
        <topology evidence="1">Multi-pass membrane protein</topology>
    </subcellularLocation>
</comment>
<reference evidence="9 12" key="1">
    <citation type="submission" date="2019-10" db="EMBL/GenBank/DDBJ databases">
        <title>Comparative genomics of sulfur disproportionating microorganisms.</title>
        <authorList>
            <person name="Ward L.M."/>
            <person name="Bertran E."/>
            <person name="Johnston D."/>
        </authorList>
    </citation>
    <scope>NUCLEOTIDE SEQUENCE [LARGE SCALE GENOMIC DNA]</scope>
    <source>
        <strain evidence="9 12">DSM 3772</strain>
    </source>
</reference>
<evidence type="ECO:0000313" key="11">
    <source>
        <dbReference type="Proteomes" id="UP000426328"/>
    </source>
</evidence>
<evidence type="ECO:0000256" key="6">
    <source>
        <dbReference type="ARBA" id="ARBA00023136"/>
    </source>
</evidence>
<evidence type="ECO:0000313" key="10">
    <source>
        <dbReference type="EMBL" id="QGR21017.1"/>
    </source>
</evidence>
<gene>
    <name evidence="10" type="ORF">D1866_02485</name>
    <name evidence="9" type="ORF">GFB69_06950</name>
</gene>
<evidence type="ECO:0000313" key="9">
    <source>
        <dbReference type="EMBL" id="MQL55484.1"/>
    </source>
</evidence>
<accession>A0A650CU92</accession>
<feature type="transmembrane region" description="Helical" evidence="7">
    <location>
        <begin position="265"/>
        <end position="282"/>
    </location>
</feature>
<feature type="domain" description="Sodium/calcium exchanger membrane region" evidence="8">
    <location>
        <begin position="5"/>
        <end position="146"/>
    </location>
</feature>
<keyword evidence="6 7" id="KW-0472">Membrane</keyword>
<evidence type="ECO:0000256" key="3">
    <source>
        <dbReference type="ARBA" id="ARBA00022692"/>
    </source>
</evidence>
<dbReference type="Pfam" id="PF01699">
    <property type="entry name" value="Na_Ca_ex"/>
    <property type="match status" value="2"/>
</dbReference>
<dbReference type="InterPro" id="IPR004837">
    <property type="entry name" value="NaCa_Exmemb"/>
</dbReference>
<organism evidence="10 11">
    <name type="scientific">Acidianus ambivalens</name>
    <name type="common">Desulfurolobus ambivalens</name>
    <dbReference type="NCBI Taxonomy" id="2283"/>
    <lineage>
        <taxon>Archaea</taxon>
        <taxon>Thermoproteota</taxon>
        <taxon>Thermoprotei</taxon>
        <taxon>Sulfolobales</taxon>
        <taxon>Sulfolobaceae</taxon>
        <taxon>Acidianus</taxon>
    </lineage>
</organism>
<evidence type="ECO:0000256" key="1">
    <source>
        <dbReference type="ARBA" id="ARBA00004127"/>
    </source>
</evidence>
<dbReference type="GO" id="GO:0015369">
    <property type="term" value="F:calcium:proton antiporter activity"/>
    <property type="evidence" value="ECO:0007669"/>
    <property type="project" value="UniProtKB-ARBA"/>
</dbReference>
<evidence type="ECO:0000256" key="5">
    <source>
        <dbReference type="ARBA" id="ARBA00023065"/>
    </source>
</evidence>
<dbReference type="GO" id="GO:0012505">
    <property type="term" value="C:endomembrane system"/>
    <property type="evidence" value="ECO:0007669"/>
    <property type="project" value="UniProtKB-SubCell"/>
</dbReference>
<dbReference type="PANTHER" id="PTHR31503:SF36">
    <property type="entry name" value="SODIUM_CALCIUM EXCHANGER MEMBRANE REGION DOMAIN-CONTAINING PROTEIN"/>
    <property type="match status" value="1"/>
</dbReference>
<dbReference type="PANTHER" id="PTHR31503">
    <property type="entry name" value="VACUOLAR CALCIUM ION TRANSPORTER"/>
    <property type="match status" value="1"/>
</dbReference>
<feature type="transmembrane region" description="Helical" evidence="7">
    <location>
        <begin position="32"/>
        <end position="59"/>
    </location>
</feature>
<dbReference type="KEGG" id="aamb:D1866_02485"/>
<evidence type="ECO:0000256" key="2">
    <source>
        <dbReference type="ARBA" id="ARBA00022448"/>
    </source>
</evidence>
<evidence type="ECO:0000259" key="8">
    <source>
        <dbReference type="Pfam" id="PF01699"/>
    </source>
</evidence>
<evidence type="ECO:0000256" key="4">
    <source>
        <dbReference type="ARBA" id="ARBA00022989"/>
    </source>
</evidence>
<feature type="transmembrane region" description="Helical" evidence="7">
    <location>
        <begin position="111"/>
        <end position="144"/>
    </location>
</feature>
<evidence type="ECO:0000256" key="7">
    <source>
        <dbReference type="SAM" id="Phobius"/>
    </source>
</evidence>
<keyword evidence="11" id="KW-1185">Reference proteome</keyword>
<feature type="transmembrane region" description="Helical" evidence="7">
    <location>
        <begin position="165"/>
        <end position="189"/>
    </location>
</feature>
<dbReference type="GeneID" id="42778570"/>
<dbReference type="AlphaFoldDB" id="A0A650CU92"/>
<protein>
    <submittedName>
        <fullName evidence="10">Sodium:calcium antiporter</fullName>
    </submittedName>
</protein>
<dbReference type="Gene3D" id="1.20.1420.30">
    <property type="entry name" value="NCX, central ion-binding region"/>
    <property type="match status" value="1"/>
</dbReference>
<dbReference type="InterPro" id="IPR044880">
    <property type="entry name" value="NCX_ion-bd_dom_sf"/>
</dbReference>
<dbReference type="RefSeq" id="WP_152941229.1">
    <property type="nucleotide sequence ID" value="NZ_CP045482.1"/>
</dbReference>
<keyword evidence="2" id="KW-0813">Transport</keyword>
<name>A0A650CU92_ACIAM</name>
<sequence length="306" mass="33663">MADLIRFIGVLTILIIAAELLARGTENMERKFGQGIAGGVILGFLTALPETVITVYALLNREYEVAIGSAIGGNVILFTLGIGLVGLIYSFSWNRSLTMNYDYKVENNFLILNTIILAVIVFYGRFNILTAIVLSSIYIFYIFYRIKKGKDEKENDKITNLSKSVIELVIGAILILAFSDLFVKCIVAISKEFNLPIAWTSLLITPIAAELEEKISGIRLAMRNLNGGSLAIVSFVGSKIENSTLLLGLIGFFSSYSFYNSLPELISAVIANVIGIGILLDGKVTKYESILLIALYFIIIYLDLIL</sequence>
<dbReference type="InterPro" id="IPR004713">
    <property type="entry name" value="CaH_exchang"/>
</dbReference>
<feature type="transmembrane region" description="Helical" evidence="7">
    <location>
        <begin position="71"/>
        <end position="91"/>
    </location>
</feature>
<feature type="domain" description="Sodium/calcium exchanger membrane region" evidence="8">
    <location>
        <begin position="165"/>
        <end position="302"/>
    </location>
</feature>